<dbReference type="FunFam" id="3.30.70.330:FF:000798">
    <property type="entry name" value="Heterogeneous nuclear ribonucleoprotein A0"/>
    <property type="match status" value="1"/>
</dbReference>
<dbReference type="SMART" id="SM00360">
    <property type="entry name" value="RRM"/>
    <property type="match status" value="2"/>
</dbReference>
<dbReference type="Proteomes" id="UP000265200">
    <property type="component" value="Chromosome 10"/>
</dbReference>
<feature type="region of interest" description="Disordered" evidence="4">
    <location>
        <begin position="186"/>
        <end position="206"/>
    </location>
</feature>
<dbReference type="Pfam" id="PF00076">
    <property type="entry name" value="RRM_1"/>
    <property type="match status" value="2"/>
</dbReference>
<evidence type="ECO:0000256" key="4">
    <source>
        <dbReference type="SAM" id="MobiDB-lite"/>
    </source>
</evidence>
<evidence type="ECO:0000313" key="7">
    <source>
        <dbReference type="Proteomes" id="UP000265200"/>
    </source>
</evidence>
<dbReference type="InterPro" id="IPR000504">
    <property type="entry name" value="RRM_dom"/>
</dbReference>
<evidence type="ECO:0000313" key="6">
    <source>
        <dbReference type="Ensembl" id="ENSORLP00015015588.1"/>
    </source>
</evidence>
<organism evidence="6 7">
    <name type="scientific">Oryzias latipes</name>
    <name type="common">Japanese rice fish</name>
    <name type="synonym">Japanese killifish</name>
    <dbReference type="NCBI Taxonomy" id="8090"/>
    <lineage>
        <taxon>Eukaryota</taxon>
        <taxon>Metazoa</taxon>
        <taxon>Chordata</taxon>
        <taxon>Craniata</taxon>
        <taxon>Vertebrata</taxon>
        <taxon>Euteleostomi</taxon>
        <taxon>Actinopterygii</taxon>
        <taxon>Neopterygii</taxon>
        <taxon>Teleostei</taxon>
        <taxon>Neoteleostei</taxon>
        <taxon>Acanthomorphata</taxon>
        <taxon>Ovalentaria</taxon>
        <taxon>Atherinomorphae</taxon>
        <taxon>Beloniformes</taxon>
        <taxon>Adrianichthyidae</taxon>
        <taxon>Oryziinae</taxon>
        <taxon>Oryzias</taxon>
    </lineage>
</organism>
<feature type="region of interest" description="Disordered" evidence="4">
    <location>
        <begin position="272"/>
        <end position="323"/>
    </location>
</feature>
<feature type="domain" description="RRM" evidence="5">
    <location>
        <begin position="109"/>
        <end position="186"/>
    </location>
</feature>
<evidence type="ECO:0000259" key="5">
    <source>
        <dbReference type="PROSITE" id="PS50102"/>
    </source>
</evidence>
<reference evidence="6" key="3">
    <citation type="submission" date="2025-08" db="UniProtKB">
        <authorList>
            <consortium name="Ensembl"/>
        </authorList>
    </citation>
    <scope>IDENTIFICATION</scope>
    <source>
        <strain evidence="6">HSOK</strain>
    </source>
</reference>
<reference evidence="6" key="4">
    <citation type="submission" date="2025-09" db="UniProtKB">
        <authorList>
            <consortium name="Ensembl"/>
        </authorList>
    </citation>
    <scope>IDENTIFICATION</scope>
    <source>
        <strain evidence="6">HSOK</strain>
    </source>
</reference>
<dbReference type="FunFam" id="3.30.70.330:FF:000040">
    <property type="entry name" value="Heterogeneous nuclear ribonucleoprotein A2/B1"/>
    <property type="match status" value="1"/>
</dbReference>
<evidence type="ECO:0000256" key="1">
    <source>
        <dbReference type="ARBA" id="ARBA00022737"/>
    </source>
</evidence>
<keyword evidence="1" id="KW-0677">Repeat</keyword>
<feature type="domain" description="RRM" evidence="5">
    <location>
        <begin position="18"/>
        <end position="95"/>
    </location>
</feature>
<dbReference type="PANTHER" id="PTHR48026:SF28">
    <property type="entry name" value="HETEROGENEOUS NUCLEAR RIBONUCLEOPROTEIN A0,-LIKE"/>
    <property type="match status" value="1"/>
</dbReference>
<name>A0A3P9I6Q5_ORYLA</name>
<dbReference type="GO" id="GO:0003723">
    <property type="term" value="F:RNA binding"/>
    <property type="evidence" value="ECO:0007669"/>
    <property type="project" value="UniProtKB-UniRule"/>
</dbReference>
<proteinExistence type="predicted"/>
<evidence type="ECO:0000256" key="3">
    <source>
        <dbReference type="PROSITE-ProRule" id="PRU00176"/>
    </source>
</evidence>
<dbReference type="InterPro" id="IPR012677">
    <property type="entry name" value="Nucleotide-bd_a/b_plait_sf"/>
</dbReference>
<dbReference type="PROSITE" id="PS50102">
    <property type="entry name" value="RRM"/>
    <property type="match status" value="2"/>
</dbReference>
<reference key="1">
    <citation type="journal article" date="2007" name="Nature">
        <title>The medaka draft genome and insights into vertebrate genome evolution.</title>
        <authorList>
            <person name="Kasahara M."/>
            <person name="Naruse K."/>
            <person name="Sasaki S."/>
            <person name="Nakatani Y."/>
            <person name="Qu W."/>
            <person name="Ahsan B."/>
            <person name="Yamada T."/>
            <person name="Nagayasu Y."/>
            <person name="Doi K."/>
            <person name="Kasai Y."/>
            <person name="Jindo T."/>
            <person name="Kobayashi D."/>
            <person name="Shimada A."/>
            <person name="Toyoda A."/>
            <person name="Kuroki Y."/>
            <person name="Fujiyama A."/>
            <person name="Sasaki T."/>
            <person name="Shimizu A."/>
            <person name="Asakawa S."/>
            <person name="Shimizu N."/>
            <person name="Hashimoto S."/>
            <person name="Yang J."/>
            <person name="Lee Y."/>
            <person name="Matsushima K."/>
            <person name="Sugano S."/>
            <person name="Sakaizumi M."/>
            <person name="Narita T."/>
            <person name="Ohishi K."/>
            <person name="Haga S."/>
            <person name="Ohta F."/>
            <person name="Nomoto H."/>
            <person name="Nogata K."/>
            <person name="Morishita T."/>
            <person name="Endo T."/>
            <person name="Shin-I T."/>
            <person name="Takeda H."/>
            <person name="Morishita S."/>
            <person name="Kohara Y."/>
        </authorList>
    </citation>
    <scope>NUCLEOTIDE SEQUENCE [LARGE SCALE GENOMIC DNA]</scope>
    <source>
        <strain>Hd-rR</strain>
    </source>
</reference>
<dbReference type="Ensembl" id="ENSORLT00015023547.1">
    <property type="protein sequence ID" value="ENSORLP00015015588.1"/>
    <property type="gene ID" value="ENSORLG00015016507.1"/>
</dbReference>
<keyword evidence="2 3" id="KW-0694">RNA-binding</keyword>
<accession>A0A3P9I6Q5</accession>
<dbReference type="PANTHER" id="PTHR48026">
    <property type="entry name" value="HOMOLOGOUS TO DROSOPHILA SQD (SQUID) PROTEIN"/>
    <property type="match status" value="1"/>
</dbReference>
<reference evidence="6 7" key="2">
    <citation type="submission" date="2017-04" db="EMBL/GenBank/DDBJ databases">
        <title>CpG methylation of centromeres and impact of large insertions on vertebrate speciation.</title>
        <authorList>
            <person name="Ichikawa K."/>
            <person name="Yoshimura J."/>
            <person name="Morishita S."/>
        </authorList>
    </citation>
    <scope>NUCLEOTIDE SEQUENCE</scope>
    <source>
        <strain evidence="6 7">HSOK</strain>
    </source>
</reference>
<feature type="compositionally biased region" description="Low complexity" evidence="4">
    <location>
        <begin position="278"/>
        <end position="288"/>
    </location>
</feature>
<protein>
    <recommendedName>
        <fullName evidence="5">RRM domain-containing protein</fullName>
    </recommendedName>
</protein>
<sequence>MRLIDNNENTLNKDGQTCKLFVGGLRVETNDDGLRKHFEQFGTLIDCAVVPHKTAQRSRCFGFVTYLTPEEANAAMAASPHTVEGNWVEVKRAVPKKQTDESEARAKVKKIFVGGLKNDIQQDDLTDYFSQYGEVENSEIMSEKETGKKRGFGFVHFTDHYAADMAVAVPFHTVNGHRVEVKKAVPKQEMQAPSRIRMTPRDKPGRGMMENQNDAMDYGQNYGYGTGGGYGSYGRCCCPCRGGCSDQQNGYGGGYSYQQNGYGGSYSNQQNGYGGGYSNQQNGYRGRNGYIGRGHGQQSSGSGPMKKSFGGQRSSAPYTRGKQ</sequence>
<dbReference type="Gene3D" id="3.30.70.330">
    <property type="match status" value="2"/>
</dbReference>
<dbReference type="SUPFAM" id="SSF54928">
    <property type="entry name" value="RNA-binding domain, RBD"/>
    <property type="match status" value="2"/>
</dbReference>
<evidence type="ECO:0000256" key="2">
    <source>
        <dbReference type="ARBA" id="ARBA00022884"/>
    </source>
</evidence>
<dbReference type="AlphaFoldDB" id="A0A3P9I6Q5"/>
<dbReference type="InterPro" id="IPR035979">
    <property type="entry name" value="RBD_domain_sf"/>
</dbReference>